<keyword evidence="4" id="KW-0812">Transmembrane</keyword>
<dbReference type="Pfam" id="PF03547">
    <property type="entry name" value="Mem_trans"/>
    <property type="match status" value="1"/>
</dbReference>
<keyword evidence="6" id="KW-0472">Membrane</keyword>
<evidence type="ECO:0000256" key="2">
    <source>
        <dbReference type="ARBA" id="ARBA00009177"/>
    </source>
</evidence>
<keyword evidence="9" id="KW-1185">Reference proteome</keyword>
<protein>
    <submittedName>
        <fullName evidence="8">Uncharacterized protein</fullName>
    </submittedName>
</protein>
<dbReference type="PANTHER" id="PTHR31752:SF4">
    <property type="entry name" value="AUXIN EFFLUX CARRIER COMPONENT 2"/>
    <property type="match status" value="1"/>
</dbReference>
<evidence type="ECO:0000256" key="3">
    <source>
        <dbReference type="ARBA" id="ARBA00022448"/>
    </source>
</evidence>
<proteinExistence type="inferred from homology"/>
<comment type="caution">
    <text evidence="8">The sequence shown here is derived from an EMBL/GenBank/DDBJ whole genome shotgun (WGS) entry which is preliminary data.</text>
</comment>
<dbReference type="GO" id="GO:0009734">
    <property type="term" value="P:auxin-activated signaling pathway"/>
    <property type="evidence" value="ECO:0007669"/>
    <property type="project" value="UniProtKB-KW"/>
</dbReference>
<evidence type="ECO:0000256" key="1">
    <source>
        <dbReference type="ARBA" id="ARBA00004141"/>
    </source>
</evidence>
<sequence>MTAMYEEISRGLMVQVVVLQAIVWYDISLCLFEIRAAELLIAEQFPETAGSIASFKVESNLISLSGQDPIEA</sequence>
<evidence type="ECO:0000256" key="5">
    <source>
        <dbReference type="ARBA" id="ARBA00022989"/>
    </source>
</evidence>
<evidence type="ECO:0000256" key="6">
    <source>
        <dbReference type="ARBA" id="ARBA00023136"/>
    </source>
</evidence>
<keyword evidence="3" id="KW-0813">Transport</keyword>
<organism evidence="8 9">
    <name type="scientific">Lithocarpus litseifolius</name>
    <dbReference type="NCBI Taxonomy" id="425828"/>
    <lineage>
        <taxon>Eukaryota</taxon>
        <taxon>Viridiplantae</taxon>
        <taxon>Streptophyta</taxon>
        <taxon>Embryophyta</taxon>
        <taxon>Tracheophyta</taxon>
        <taxon>Spermatophyta</taxon>
        <taxon>Magnoliopsida</taxon>
        <taxon>eudicotyledons</taxon>
        <taxon>Gunneridae</taxon>
        <taxon>Pentapetalae</taxon>
        <taxon>rosids</taxon>
        <taxon>fabids</taxon>
        <taxon>Fagales</taxon>
        <taxon>Fagaceae</taxon>
        <taxon>Lithocarpus</taxon>
    </lineage>
</organism>
<dbReference type="Proteomes" id="UP001459277">
    <property type="component" value="Unassembled WGS sequence"/>
</dbReference>
<accession>A0AAW2DZY6</accession>
<dbReference type="EMBL" id="JAZDWU010000001">
    <property type="protein sequence ID" value="KAL0014845.1"/>
    <property type="molecule type" value="Genomic_DNA"/>
</dbReference>
<dbReference type="GO" id="GO:0010329">
    <property type="term" value="F:auxin efflux transmembrane transporter activity"/>
    <property type="evidence" value="ECO:0007669"/>
    <property type="project" value="TreeGrafter"/>
</dbReference>
<comment type="subcellular location">
    <subcellularLocation>
        <location evidence="1">Membrane</location>
        <topology evidence="1">Multi-pass membrane protein</topology>
    </subcellularLocation>
</comment>
<evidence type="ECO:0000256" key="4">
    <source>
        <dbReference type="ARBA" id="ARBA00022692"/>
    </source>
</evidence>
<comment type="similarity">
    <text evidence="2">Belongs to the auxin efflux carrier (TC 2.A.69.1) family.</text>
</comment>
<reference evidence="8 9" key="1">
    <citation type="submission" date="2024-01" db="EMBL/GenBank/DDBJ databases">
        <title>A telomere-to-telomere, gap-free genome of sweet tea (Lithocarpus litseifolius).</title>
        <authorList>
            <person name="Zhou J."/>
        </authorList>
    </citation>
    <scope>NUCLEOTIDE SEQUENCE [LARGE SCALE GENOMIC DNA]</scope>
    <source>
        <strain evidence="8">Zhou-2022a</strain>
        <tissue evidence="8">Leaf</tissue>
    </source>
</reference>
<dbReference type="GO" id="GO:0005886">
    <property type="term" value="C:plasma membrane"/>
    <property type="evidence" value="ECO:0007669"/>
    <property type="project" value="TreeGrafter"/>
</dbReference>
<dbReference type="AlphaFoldDB" id="A0AAW2DZY6"/>
<dbReference type="GO" id="GO:0005783">
    <property type="term" value="C:endoplasmic reticulum"/>
    <property type="evidence" value="ECO:0007669"/>
    <property type="project" value="TreeGrafter"/>
</dbReference>
<evidence type="ECO:0000313" key="9">
    <source>
        <dbReference type="Proteomes" id="UP001459277"/>
    </source>
</evidence>
<keyword evidence="5" id="KW-1133">Transmembrane helix</keyword>
<keyword evidence="7" id="KW-0927">Auxin signaling pathway</keyword>
<dbReference type="InterPro" id="IPR051107">
    <property type="entry name" value="Auxin_Efflux_Carrier"/>
</dbReference>
<dbReference type="PANTHER" id="PTHR31752">
    <property type="entry name" value="AUXIN EFFLUX CARRIER COMPONENT 1B-RELATED"/>
    <property type="match status" value="1"/>
</dbReference>
<dbReference type="InterPro" id="IPR004776">
    <property type="entry name" value="Mem_transp_PIN-like"/>
</dbReference>
<gene>
    <name evidence="8" type="ORF">SO802_001914</name>
</gene>
<evidence type="ECO:0000313" key="8">
    <source>
        <dbReference type="EMBL" id="KAL0014845.1"/>
    </source>
</evidence>
<dbReference type="GO" id="GO:0009926">
    <property type="term" value="P:auxin polar transport"/>
    <property type="evidence" value="ECO:0007669"/>
    <property type="project" value="TreeGrafter"/>
</dbReference>
<evidence type="ECO:0000256" key="7">
    <source>
        <dbReference type="ARBA" id="ARBA00023294"/>
    </source>
</evidence>
<name>A0AAW2DZY6_9ROSI</name>